<proteinExistence type="predicted"/>
<gene>
    <name evidence="1" type="ORF">CLUP02_07942</name>
</gene>
<evidence type="ECO:0000313" key="1">
    <source>
        <dbReference type="EMBL" id="UQC82454.1"/>
    </source>
</evidence>
<dbReference type="GeneID" id="73341944"/>
<sequence>MSTAYDHDWANCGDPIQLKLDFSTVRSRPTTRKLATTHDKNSPTIMGIARAVHTCPAGYSSVLGLGSDPSHWGDHNKG</sequence>
<dbReference type="EMBL" id="CP019476">
    <property type="protein sequence ID" value="UQC82454.1"/>
    <property type="molecule type" value="Genomic_DNA"/>
</dbReference>
<organism evidence="1 2">
    <name type="scientific">Colletotrichum lupini</name>
    <dbReference type="NCBI Taxonomy" id="145971"/>
    <lineage>
        <taxon>Eukaryota</taxon>
        <taxon>Fungi</taxon>
        <taxon>Dikarya</taxon>
        <taxon>Ascomycota</taxon>
        <taxon>Pezizomycotina</taxon>
        <taxon>Sordariomycetes</taxon>
        <taxon>Hypocreomycetidae</taxon>
        <taxon>Glomerellales</taxon>
        <taxon>Glomerellaceae</taxon>
        <taxon>Colletotrichum</taxon>
        <taxon>Colletotrichum acutatum species complex</taxon>
    </lineage>
</organism>
<keyword evidence="2" id="KW-1185">Reference proteome</keyword>
<reference evidence="1" key="1">
    <citation type="journal article" date="2021" name="Mol. Plant Microbe Interact.">
        <title>Complete Genome Sequence of the Plant-Pathogenic Fungus Colletotrichum lupini.</title>
        <authorList>
            <person name="Baroncelli R."/>
            <person name="Pensec F."/>
            <person name="Da Lio D."/>
            <person name="Boufleur T."/>
            <person name="Vicente I."/>
            <person name="Sarrocco S."/>
            <person name="Picot A."/>
            <person name="Baraldi E."/>
            <person name="Sukno S."/>
            <person name="Thon M."/>
            <person name="Le Floch G."/>
        </authorList>
    </citation>
    <scope>NUCLEOTIDE SEQUENCE</scope>
    <source>
        <strain evidence="1">IMI 504893</strain>
    </source>
</reference>
<accession>A0A9Q8SRX9</accession>
<dbReference type="KEGG" id="clup:CLUP02_07942"/>
<evidence type="ECO:0000313" key="2">
    <source>
        <dbReference type="Proteomes" id="UP000830671"/>
    </source>
</evidence>
<dbReference type="RefSeq" id="XP_049144077.1">
    <property type="nucleotide sequence ID" value="XM_049286934.1"/>
</dbReference>
<name>A0A9Q8SRX9_9PEZI</name>
<protein>
    <submittedName>
        <fullName evidence="1">Uncharacterized protein</fullName>
    </submittedName>
</protein>
<dbReference type="AlphaFoldDB" id="A0A9Q8SRX9"/>
<dbReference type="Proteomes" id="UP000830671">
    <property type="component" value="Chromosome 4"/>
</dbReference>